<organism evidence="1 2">
    <name type="scientific">Aquirhabdus parva</name>
    <dbReference type="NCBI Taxonomy" id="2283318"/>
    <lineage>
        <taxon>Bacteria</taxon>
        <taxon>Pseudomonadati</taxon>
        <taxon>Pseudomonadota</taxon>
        <taxon>Gammaproteobacteria</taxon>
        <taxon>Moraxellales</taxon>
        <taxon>Moraxellaceae</taxon>
        <taxon>Aquirhabdus</taxon>
    </lineage>
</organism>
<dbReference type="AlphaFoldDB" id="A0A345P537"/>
<dbReference type="RefSeq" id="WP_114898506.1">
    <property type="nucleotide sequence ID" value="NZ_CP031222.1"/>
</dbReference>
<evidence type="ECO:0000313" key="1">
    <source>
        <dbReference type="EMBL" id="AXI02396.1"/>
    </source>
</evidence>
<dbReference type="Proteomes" id="UP000253940">
    <property type="component" value="Chromosome"/>
</dbReference>
<dbReference type="KEGG" id="mbah:HYN46_05845"/>
<dbReference type="Pfam" id="PF10118">
    <property type="entry name" value="Metal_hydrol"/>
    <property type="match status" value="1"/>
</dbReference>
<keyword evidence="1" id="KW-0378">Hydrolase</keyword>
<dbReference type="PANTHER" id="PTHR39456:SF1">
    <property type="entry name" value="METAL-DEPENDENT HYDROLASE"/>
    <property type="match status" value="1"/>
</dbReference>
<dbReference type="EMBL" id="CP031222">
    <property type="protein sequence ID" value="AXI02396.1"/>
    <property type="molecule type" value="Genomic_DNA"/>
</dbReference>
<dbReference type="InterPro" id="IPR016516">
    <property type="entry name" value="UCP07580"/>
</dbReference>
<dbReference type="PANTHER" id="PTHR39456">
    <property type="entry name" value="METAL-DEPENDENT HYDROLASE"/>
    <property type="match status" value="1"/>
</dbReference>
<proteinExistence type="predicted"/>
<dbReference type="PIRSF" id="PIRSF007580">
    <property type="entry name" value="UCP07580"/>
    <property type="match status" value="1"/>
</dbReference>
<protein>
    <submittedName>
        <fullName evidence="1">Metal-dependent hydrolase</fullName>
    </submittedName>
</protein>
<keyword evidence="2" id="KW-1185">Reference proteome</keyword>
<evidence type="ECO:0000313" key="2">
    <source>
        <dbReference type="Proteomes" id="UP000253940"/>
    </source>
</evidence>
<name>A0A345P537_9GAMM</name>
<reference evidence="1 2" key="1">
    <citation type="submission" date="2018-07" db="EMBL/GenBank/DDBJ databases">
        <title>Genome sequencing of Moraxellaceae gen. HYN0046.</title>
        <authorList>
            <person name="Kim M."/>
            <person name="Yi H."/>
        </authorList>
    </citation>
    <scope>NUCLEOTIDE SEQUENCE [LARGE SCALE GENOMIC DNA]</scope>
    <source>
        <strain evidence="1 2">HYN0046</strain>
    </source>
</reference>
<accession>A0A345P537</accession>
<dbReference type="GO" id="GO:0016787">
    <property type="term" value="F:hydrolase activity"/>
    <property type="evidence" value="ECO:0007669"/>
    <property type="project" value="UniProtKB-KW"/>
</dbReference>
<dbReference type="OrthoDB" id="4760165at2"/>
<gene>
    <name evidence="1" type="ORF">HYN46_05845</name>
</gene>
<sequence>MQSTAHTTNTTQGFDNASHHPITVRRPEFNFAQLPKYYFNNNPLLSHLLTALSLTFPNGERFFVHSVRNVRDQVKTATLKSDVSAFIGQEAMHSHAHEDFNDFAKRIGLDVQPIIDSEYEKVEQIKGVLTPKQQLAVTCALEHFTAIIAQYLLEHDDFHKQLHPDAAHLWMWHALEETEHKAVAFDVYREVFNDEVVRKRTMRIITTTFISRISYITGKLLLNDKEGRLQFKQHWLAFQQLKVMAKTLLPAYLDYYKNDFHPNQHDSNAIANEWRGVLFAS</sequence>